<accession>A0A8H3DIG5</accession>
<dbReference type="Proteomes" id="UP000663861">
    <property type="component" value="Unassembled WGS sequence"/>
</dbReference>
<feature type="region of interest" description="Disordered" evidence="1">
    <location>
        <begin position="40"/>
        <end position="115"/>
    </location>
</feature>
<evidence type="ECO:0000313" key="3">
    <source>
        <dbReference type="EMBL" id="CAE6527224.1"/>
    </source>
</evidence>
<protein>
    <submittedName>
        <fullName evidence="3">Uncharacterized protein</fullName>
    </submittedName>
</protein>
<evidence type="ECO:0000256" key="1">
    <source>
        <dbReference type="SAM" id="MobiDB-lite"/>
    </source>
</evidence>
<proteinExistence type="predicted"/>
<dbReference type="InterPro" id="IPR028018">
    <property type="entry name" value="DUF4646"/>
</dbReference>
<gene>
    <name evidence="3" type="ORF">RDB_LOCUS166750</name>
    <name evidence="2" type="ORF">RDB_LOCUS74826</name>
</gene>
<dbReference type="EMBL" id="CAJMWX010001046">
    <property type="protein sequence ID" value="CAE6454532.1"/>
    <property type="molecule type" value="Genomic_DNA"/>
</dbReference>
<evidence type="ECO:0000313" key="2">
    <source>
        <dbReference type="EMBL" id="CAE6454532.1"/>
    </source>
</evidence>
<dbReference type="Pfam" id="PF15496">
    <property type="entry name" value="DUF4646"/>
    <property type="match status" value="1"/>
</dbReference>
<feature type="compositionally biased region" description="Polar residues" evidence="1">
    <location>
        <begin position="42"/>
        <end position="65"/>
    </location>
</feature>
<feature type="compositionally biased region" description="Low complexity" evidence="1">
    <location>
        <begin position="100"/>
        <end position="111"/>
    </location>
</feature>
<comment type="caution">
    <text evidence="3">The sequence shown here is derived from an EMBL/GenBank/DDBJ whole genome shotgun (WGS) entry which is preliminary data.</text>
</comment>
<dbReference type="EMBL" id="CAJMWY010004306">
    <property type="protein sequence ID" value="CAE6527224.1"/>
    <property type="molecule type" value="Genomic_DNA"/>
</dbReference>
<organism evidence="3 4">
    <name type="scientific">Rhizoctonia solani</name>
    <dbReference type="NCBI Taxonomy" id="456999"/>
    <lineage>
        <taxon>Eukaryota</taxon>
        <taxon>Fungi</taxon>
        <taxon>Dikarya</taxon>
        <taxon>Basidiomycota</taxon>
        <taxon>Agaricomycotina</taxon>
        <taxon>Agaricomycetes</taxon>
        <taxon>Cantharellales</taxon>
        <taxon>Ceratobasidiaceae</taxon>
        <taxon>Rhizoctonia</taxon>
    </lineage>
</organism>
<dbReference type="AlphaFoldDB" id="A0A8H3DIG5"/>
<reference evidence="3" key="1">
    <citation type="submission" date="2021-01" db="EMBL/GenBank/DDBJ databases">
        <authorList>
            <person name="Kaushik A."/>
        </authorList>
    </citation>
    <scope>NUCLEOTIDE SEQUENCE</scope>
    <source>
        <strain evidence="2">AG4-R118</strain>
        <strain evidence="3">AG4-RS23</strain>
    </source>
</reference>
<name>A0A8H3DIG5_9AGAM</name>
<dbReference type="Proteomes" id="UP000663888">
    <property type="component" value="Unassembled WGS sequence"/>
</dbReference>
<evidence type="ECO:0000313" key="4">
    <source>
        <dbReference type="Proteomes" id="UP000663861"/>
    </source>
</evidence>
<sequence>MIIDPIARELKSRTITEASPTASTSSPQITRSVDQCFYTGLGESSSSPTSDNLIPSTQGFANGQNHSEEEPSEPPPAYEDVVVASTPNTTRRVLKRSAHRSSCASSQQSGDSRGHIVSEPWETIHPSMRPVPETSDSLTFEKLPRPFVIQAKTSKHKLPDLFSSVGTPALARHDVRESDWDHLLQELVVCSRYSTGQRFVASVLPVTKCLGPPGCLANFAIEQGMRKSKLTKSLALLETWNEGFFKPRKLEVVLCKGDRCKSGRRTGFLAPDRTNIVPRQGQGLAPEPADKDYRLVVISI</sequence>